<gene>
    <name evidence="20" type="primary">LOC115729716</name>
</gene>
<dbReference type="PROSITE" id="PS01187">
    <property type="entry name" value="EGF_CA"/>
    <property type="match status" value="1"/>
</dbReference>
<accession>A0ABM3GTV6</accession>
<keyword evidence="9" id="KW-0067">ATP-binding</keyword>
<name>A0ABM3GTV6_9MYRT</name>
<dbReference type="PANTHER" id="PTHR27005">
    <property type="entry name" value="WALL-ASSOCIATED RECEPTOR KINASE-LIKE 21"/>
    <property type="match status" value="1"/>
</dbReference>
<keyword evidence="3" id="KW-0597">Phosphoprotein</keyword>
<keyword evidence="8" id="KW-0418">Kinase</keyword>
<dbReference type="Gene3D" id="2.10.25.10">
    <property type="entry name" value="Laminin"/>
    <property type="match status" value="1"/>
</dbReference>
<dbReference type="CDD" id="cd00054">
    <property type="entry name" value="EGF_CA"/>
    <property type="match status" value="1"/>
</dbReference>
<dbReference type="InterPro" id="IPR011009">
    <property type="entry name" value="Kinase-like_dom_sf"/>
</dbReference>
<evidence type="ECO:0000256" key="7">
    <source>
        <dbReference type="ARBA" id="ARBA00022741"/>
    </source>
</evidence>
<feature type="transmembrane region" description="Helical" evidence="16">
    <location>
        <begin position="339"/>
        <end position="362"/>
    </location>
</feature>
<dbReference type="InterPro" id="IPR025287">
    <property type="entry name" value="WAK_GUB"/>
</dbReference>
<keyword evidence="10 16" id="KW-1133">Transmembrane helix</keyword>
<dbReference type="InterPro" id="IPR045274">
    <property type="entry name" value="WAK-like"/>
</dbReference>
<dbReference type="PANTHER" id="PTHR27005:SF526">
    <property type="entry name" value="WALL ASSOCIATED KINASE-LIKE PROTEIN"/>
    <property type="match status" value="1"/>
</dbReference>
<dbReference type="Gene3D" id="1.10.510.10">
    <property type="entry name" value="Transferase(Phosphotransferase) domain 1"/>
    <property type="match status" value="1"/>
</dbReference>
<keyword evidence="13" id="KW-0325">Glycoprotein</keyword>
<dbReference type="InterPro" id="IPR018097">
    <property type="entry name" value="EGF_Ca-bd_CS"/>
</dbReference>
<evidence type="ECO:0000256" key="12">
    <source>
        <dbReference type="ARBA" id="ARBA00023157"/>
    </source>
</evidence>
<keyword evidence="2" id="KW-0723">Serine/threonine-protein kinase</keyword>
<keyword evidence="11 16" id="KW-0472">Membrane</keyword>
<keyword evidence="12" id="KW-1015">Disulfide bond</keyword>
<dbReference type="RefSeq" id="XP_048127797.1">
    <property type="nucleotide sequence ID" value="XM_048271840.1"/>
</dbReference>
<evidence type="ECO:0000256" key="3">
    <source>
        <dbReference type="ARBA" id="ARBA00022553"/>
    </source>
</evidence>
<dbReference type="Gene3D" id="3.30.200.20">
    <property type="entry name" value="Phosphorylase Kinase, domain 1"/>
    <property type="match status" value="1"/>
</dbReference>
<comment type="subcellular location">
    <subcellularLocation>
        <location evidence="1">Membrane</location>
        <topology evidence="1">Single-pass type I membrane protein</topology>
    </subcellularLocation>
</comment>
<dbReference type="GeneID" id="115729716"/>
<dbReference type="PROSITE" id="PS50011">
    <property type="entry name" value="PROTEIN_KINASE_DOM"/>
    <property type="match status" value="1"/>
</dbReference>
<dbReference type="InterPro" id="IPR008271">
    <property type="entry name" value="Ser/Thr_kinase_AS"/>
</dbReference>
<evidence type="ECO:0000256" key="14">
    <source>
        <dbReference type="ARBA" id="ARBA00047558"/>
    </source>
</evidence>
<evidence type="ECO:0000313" key="19">
    <source>
        <dbReference type="Proteomes" id="UP000827889"/>
    </source>
</evidence>
<evidence type="ECO:0000256" key="11">
    <source>
        <dbReference type="ARBA" id="ARBA00023136"/>
    </source>
</evidence>
<protein>
    <submittedName>
        <fullName evidence="20">Wall-associated receptor kinase-like 1</fullName>
    </submittedName>
</protein>
<comment type="catalytic activity">
    <reaction evidence="14">
        <text>L-seryl-[protein] + ATP = O-phospho-L-seryl-[protein] + ADP + H(+)</text>
        <dbReference type="Rhea" id="RHEA:17989"/>
        <dbReference type="Rhea" id="RHEA-COMP:9863"/>
        <dbReference type="Rhea" id="RHEA-COMP:11604"/>
        <dbReference type="ChEBI" id="CHEBI:15378"/>
        <dbReference type="ChEBI" id="CHEBI:29999"/>
        <dbReference type="ChEBI" id="CHEBI:30616"/>
        <dbReference type="ChEBI" id="CHEBI:83421"/>
        <dbReference type="ChEBI" id="CHEBI:456216"/>
    </reaction>
</comment>
<keyword evidence="7" id="KW-0547">Nucleotide-binding</keyword>
<feature type="chain" id="PRO_5045158146" evidence="17">
    <location>
        <begin position="35"/>
        <end position="746"/>
    </location>
</feature>
<dbReference type="Proteomes" id="UP000827889">
    <property type="component" value="Chromosome 10"/>
</dbReference>
<evidence type="ECO:0000256" key="16">
    <source>
        <dbReference type="SAM" id="Phobius"/>
    </source>
</evidence>
<keyword evidence="5 16" id="KW-0812">Transmembrane</keyword>
<comment type="catalytic activity">
    <reaction evidence="15">
        <text>L-threonyl-[protein] + ATP = O-phospho-L-threonyl-[protein] + ADP + H(+)</text>
        <dbReference type="Rhea" id="RHEA:46608"/>
        <dbReference type="Rhea" id="RHEA-COMP:11060"/>
        <dbReference type="Rhea" id="RHEA-COMP:11605"/>
        <dbReference type="ChEBI" id="CHEBI:15378"/>
        <dbReference type="ChEBI" id="CHEBI:30013"/>
        <dbReference type="ChEBI" id="CHEBI:30616"/>
        <dbReference type="ChEBI" id="CHEBI:61977"/>
        <dbReference type="ChEBI" id="CHEBI:456216"/>
    </reaction>
</comment>
<evidence type="ECO:0000256" key="5">
    <source>
        <dbReference type="ARBA" id="ARBA00022692"/>
    </source>
</evidence>
<evidence type="ECO:0000256" key="6">
    <source>
        <dbReference type="ARBA" id="ARBA00022729"/>
    </source>
</evidence>
<keyword evidence="6 17" id="KW-0732">Signal</keyword>
<evidence type="ECO:0000256" key="13">
    <source>
        <dbReference type="ARBA" id="ARBA00023180"/>
    </source>
</evidence>
<dbReference type="Pfam" id="PF00069">
    <property type="entry name" value="Pkinase"/>
    <property type="match status" value="1"/>
</dbReference>
<proteinExistence type="predicted"/>
<evidence type="ECO:0000256" key="17">
    <source>
        <dbReference type="SAM" id="SignalP"/>
    </source>
</evidence>
<keyword evidence="4" id="KW-0808">Transferase</keyword>
<dbReference type="SUPFAM" id="SSF56112">
    <property type="entry name" value="Protein kinase-like (PK-like)"/>
    <property type="match status" value="1"/>
</dbReference>
<evidence type="ECO:0000256" key="2">
    <source>
        <dbReference type="ARBA" id="ARBA00022527"/>
    </source>
</evidence>
<evidence type="ECO:0000256" key="8">
    <source>
        <dbReference type="ARBA" id="ARBA00022777"/>
    </source>
</evidence>
<evidence type="ECO:0000256" key="15">
    <source>
        <dbReference type="ARBA" id="ARBA00047951"/>
    </source>
</evidence>
<dbReference type="CDD" id="cd14066">
    <property type="entry name" value="STKc_IRAK"/>
    <property type="match status" value="1"/>
</dbReference>
<organism evidence="19 20">
    <name type="scientific">Rhodamnia argentea</name>
    <dbReference type="NCBI Taxonomy" id="178133"/>
    <lineage>
        <taxon>Eukaryota</taxon>
        <taxon>Viridiplantae</taxon>
        <taxon>Streptophyta</taxon>
        <taxon>Embryophyta</taxon>
        <taxon>Tracheophyta</taxon>
        <taxon>Spermatophyta</taxon>
        <taxon>Magnoliopsida</taxon>
        <taxon>eudicotyledons</taxon>
        <taxon>Gunneridae</taxon>
        <taxon>Pentapetalae</taxon>
        <taxon>rosids</taxon>
        <taxon>malvids</taxon>
        <taxon>Myrtales</taxon>
        <taxon>Myrtaceae</taxon>
        <taxon>Myrtoideae</taxon>
        <taxon>Myrteae</taxon>
        <taxon>Australasian group</taxon>
        <taxon>Rhodamnia</taxon>
    </lineage>
</organism>
<dbReference type="PROSITE" id="PS00108">
    <property type="entry name" value="PROTEIN_KINASE_ST"/>
    <property type="match status" value="1"/>
</dbReference>
<dbReference type="Pfam" id="PF13947">
    <property type="entry name" value="GUB_WAK_bind"/>
    <property type="match status" value="1"/>
</dbReference>
<sequence length="746" mass="83210">MNREKMILATPKPALEMAFVMLVLLFAVNRSAGAAESPPQSSAWPGCPDTCGNLTDIPYPFGIGPGCFLDPRYEIDCQRTHAPVLKNLSVAVLDISLPNSSNSPGLIKVSQPISYSQLNCTTNQQNAAPVDLRASNSVFRYSQSQNYFVAGGCDSLALMAGINTPWAVVGCKSSCGINGTLGFNQCSRGIGCCMTSIPDEISEYSVEFKTLSGEAIAPEDAGCRYAFLVDRTWWYEADLHHLPSDVPVVLEWAITDYEDELLSNQKNRRGNDSSASCRTYSTPGVPSLTYCSCNEGYRGNYFLPQGCQDINECEEDPNLNCRGKCVNRPGSYDCVDNKIMAMIGMGTGVGDILLFFLFWWLYKFIKRRREAKLRQDFFKRNGGLLLQQRLSSIEDNHLEKGKLFTSMELDAATDHFNENRILGRGGQGTVYKGMLIDGTIIAVKNKSKVVDAGRVEQFVNEVVILSEINHRNVVKLLGFCPESEAPLLVYEYVSNGTLYQHLHDPNREFPVAWEMRLRIANEVAGALSYLHFASAIPVYHRDIKSSNILLDERYGAKVADFGASKSITIDQTHLTTMVRGTFGYLDPEYYQTSRFSNKSDVYSFGVVLVELLTGEKPISQGMAEDGRNLAMYFVISMEENRLFNILDKEVLDHGEKEVIIAVSNLAKICLNPHGRYRPSMKEVAMELERVRSLQNSMVVRQKEEEIDRRNGSNRASGAVSTLILSKADVELTSWEEDQSFSYDLPR</sequence>
<evidence type="ECO:0000313" key="20">
    <source>
        <dbReference type="RefSeq" id="XP_048127797.1"/>
    </source>
</evidence>
<evidence type="ECO:0000256" key="1">
    <source>
        <dbReference type="ARBA" id="ARBA00004479"/>
    </source>
</evidence>
<evidence type="ECO:0000256" key="10">
    <source>
        <dbReference type="ARBA" id="ARBA00022989"/>
    </source>
</evidence>
<reference evidence="20" key="1">
    <citation type="submission" date="2025-08" db="UniProtKB">
        <authorList>
            <consortium name="RefSeq"/>
        </authorList>
    </citation>
    <scope>IDENTIFICATION</scope>
    <source>
        <tissue evidence="20">Leaf</tissue>
    </source>
</reference>
<feature type="signal peptide" evidence="17">
    <location>
        <begin position="1"/>
        <end position="34"/>
    </location>
</feature>
<dbReference type="SMART" id="SM00220">
    <property type="entry name" value="S_TKc"/>
    <property type="match status" value="1"/>
</dbReference>
<keyword evidence="19" id="KW-1185">Reference proteome</keyword>
<evidence type="ECO:0000256" key="9">
    <source>
        <dbReference type="ARBA" id="ARBA00022840"/>
    </source>
</evidence>
<evidence type="ECO:0000256" key="4">
    <source>
        <dbReference type="ARBA" id="ARBA00022679"/>
    </source>
</evidence>
<dbReference type="InterPro" id="IPR000719">
    <property type="entry name" value="Prot_kinase_dom"/>
</dbReference>
<feature type="domain" description="Protein kinase" evidence="18">
    <location>
        <begin position="416"/>
        <end position="690"/>
    </location>
</feature>
<evidence type="ECO:0000259" key="18">
    <source>
        <dbReference type="PROSITE" id="PS50011"/>
    </source>
</evidence>